<reference evidence="1" key="1">
    <citation type="journal article" date="2020" name="Nature">
        <title>Giant virus diversity and host interactions through global metagenomics.</title>
        <authorList>
            <person name="Schulz F."/>
            <person name="Roux S."/>
            <person name="Paez-Espino D."/>
            <person name="Jungbluth S."/>
            <person name="Walsh D.A."/>
            <person name="Denef V.J."/>
            <person name="McMahon K.D."/>
            <person name="Konstantinidis K.T."/>
            <person name="Eloe-Fadrosh E.A."/>
            <person name="Kyrpides N.C."/>
            <person name="Woyke T."/>
        </authorList>
    </citation>
    <scope>NUCLEOTIDE SEQUENCE</scope>
    <source>
        <strain evidence="1">GVMAG-M-3300027804-47</strain>
    </source>
</reference>
<dbReference type="AlphaFoldDB" id="A0A6C0LJ00"/>
<accession>A0A6C0LJ00</accession>
<protein>
    <submittedName>
        <fullName evidence="1">Uncharacterized protein</fullName>
    </submittedName>
</protein>
<dbReference type="EMBL" id="MN740481">
    <property type="protein sequence ID" value="QHU29152.1"/>
    <property type="molecule type" value="Genomic_DNA"/>
</dbReference>
<organism evidence="1">
    <name type="scientific">viral metagenome</name>
    <dbReference type="NCBI Taxonomy" id="1070528"/>
    <lineage>
        <taxon>unclassified sequences</taxon>
        <taxon>metagenomes</taxon>
        <taxon>organismal metagenomes</taxon>
    </lineage>
</organism>
<name>A0A6C0LJ00_9ZZZZ</name>
<evidence type="ECO:0000313" key="1">
    <source>
        <dbReference type="EMBL" id="QHU29152.1"/>
    </source>
</evidence>
<sequence length="150" mass="17530">MLFCNYTIDKIPAIKMICKTILEGFLATRDNFTMNDESNLLTDYIKEVMKNKSKAEKDNAMKSMSNIICDDAYYRSLMEQMGDYYDIADPLLVICDNICRYHYNELVIHGWDDNGMGIWEREKMMDDKLSERVSVKMSILLGRRMPGHTL</sequence>
<proteinExistence type="predicted"/>